<name>A0A4Z2FTN3_9TELE</name>
<reference evidence="2 3" key="1">
    <citation type="submission" date="2019-03" db="EMBL/GenBank/DDBJ databases">
        <title>First draft genome of Liparis tanakae, snailfish: a comprehensive survey of snailfish specific genes.</title>
        <authorList>
            <person name="Kim W."/>
            <person name="Song I."/>
            <person name="Jeong J.-H."/>
            <person name="Kim D."/>
            <person name="Kim S."/>
            <person name="Ryu S."/>
            <person name="Song J.Y."/>
            <person name="Lee S.K."/>
        </authorList>
    </citation>
    <scope>NUCLEOTIDE SEQUENCE [LARGE SCALE GENOMIC DNA]</scope>
    <source>
        <tissue evidence="2">Muscle</tissue>
    </source>
</reference>
<protein>
    <submittedName>
        <fullName evidence="2">Uncharacterized protein</fullName>
    </submittedName>
</protein>
<feature type="region of interest" description="Disordered" evidence="1">
    <location>
        <begin position="1"/>
        <end position="48"/>
    </location>
</feature>
<dbReference type="Proteomes" id="UP000314294">
    <property type="component" value="Unassembled WGS sequence"/>
</dbReference>
<accession>A0A4Z2FTN3</accession>
<keyword evidence="3" id="KW-1185">Reference proteome</keyword>
<sequence>MGSALGRRQAAERREARRARRASLNSKKGPKEEDDVASSPRDVDDVASSPRDVDAFVWTRLPFCLGVSVLRLPGRTSAPCAPLSAPRSLRPAQCALRPAHCALRPAHCALRPAHCALRPAQCAPLSAPCAPLSVPLSAQVALLNRGIQSNVTTRGDPLARLIRKKTATQLAPTLSCLLDRWDPMGLSRNQQLGTIRGEMV</sequence>
<dbReference type="OrthoDB" id="8943665at2759"/>
<evidence type="ECO:0000313" key="2">
    <source>
        <dbReference type="EMBL" id="TNN44133.1"/>
    </source>
</evidence>
<organism evidence="2 3">
    <name type="scientific">Liparis tanakae</name>
    <name type="common">Tanaka's snailfish</name>
    <dbReference type="NCBI Taxonomy" id="230148"/>
    <lineage>
        <taxon>Eukaryota</taxon>
        <taxon>Metazoa</taxon>
        <taxon>Chordata</taxon>
        <taxon>Craniata</taxon>
        <taxon>Vertebrata</taxon>
        <taxon>Euteleostomi</taxon>
        <taxon>Actinopterygii</taxon>
        <taxon>Neopterygii</taxon>
        <taxon>Teleostei</taxon>
        <taxon>Neoteleostei</taxon>
        <taxon>Acanthomorphata</taxon>
        <taxon>Eupercaria</taxon>
        <taxon>Perciformes</taxon>
        <taxon>Cottioidei</taxon>
        <taxon>Cottales</taxon>
        <taxon>Liparidae</taxon>
        <taxon>Liparis</taxon>
    </lineage>
</organism>
<proteinExistence type="predicted"/>
<gene>
    <name evidence="2" type="ORF">EYF80_045652</name>
</gene>
<comment type="caution">
    <text evidence="2">The sequence shown here is derived from an EMBL/GenBank/DDBJ whole genome shotgun (WGS) entry which is preliminary data.</text>
</comment>
<evidence type="ECO:0000256" key="1">
    <source>
        <dbReference type="SAM" id="MobiDB-lite"/>
    </source>
</evidence>
<dbReference type="AlphaFoldDB" id="A0A4Z2FTN3"/>
<dbReference type="EMBL" id="SRLO01000921">
    <property type="protein sequence ID" value="TNN44133.1"/>
    <property type="molecule type" value="Genomic_DNA"/>
</dbReference>
<evidence type="ECO:0000313" key="3">
    <source>
        <dbReference type="Proteomes" id="UP000314294"/>
    </source>
</evidence>